<evidence type="ECO:0000256" key="1">
    <source>
        <dbReference type="ARBA" id="ARBA00007269"/>
    </source>
</evidence>
<dbReference type="GO" id="GO:0000977">
    <property type="term" value="F:RNA polymerase II transcription regulatory region sequence-specific DNA binding"/>
    <property type="evidence" value="ECO:0007669"/>
    <property type="project" value="TreeGrafter"/>
</dbReference>
<dbReference type="EMBL" id="GIDH01001754">
    <property type="protein sequence ID" value="NOV53697.1"/>
    <property type="molecule type" value="Transcribed_RNA"/>
</dbReference>
<evidence type="ECO:0000313" key="8">
    <source>
        <dbReference type="EMBL" id="NOV53697.1"/>
    </source>
</evidence>
<name>A0A6M2EAB8_9ACAR</name>
<feature type="transmembrane region" description="Helical" evidence="6">
    <location>
        <begin position="288"/>
        <end position="310"/>
    </location>
</feature>
<keyword evidence="6" id="KW-1133">Transmembrane helix</keyword>
<dbReference type="SMART" id="SM00438">
    <property type="entry name" value="ZnF_NFX"/>
    <property type="match status" value="2"/>
</dbReference>
<comment type="similarity">
    <text evidence="1">Belongs to the NFX1 family.</text>
</comment>
<protein>
    <recommendedName>
        <fullName evidence="7">NF-X1-type domain-containing protein</fullName>
    </recommendedName>
</protein>
<evidence type="ECO:0000256" key="3">
    <source>
        <dbReference type="ARBA" id="ARBA00022737"/>
    </source>
</evidence>
<evidence type="ECO:0000256" key="2">
    <source>
        <dbReference type="ARBA" id="ARBA00022723"/>
    </source>
</evidence>
<feature type="domain" description="NF-X1-type" evidence="7">
    <location>
        <begin position="208"/>
        <end position="229"/>
    </location>
</feature>
<feature type="domain" description="NF-X1-type" evidence="7">
    <location>
        <begin position="146"/>
        <end position="164"/>
    </location>
</feature>
<sequence>MRADARRASRLATALSSVAAYARPVVTLLSGLKLYPSSNVDSSQGQRAGPWEPLAAIRMEVVSQPCPPCPEPIQLACRGNHSVSTFPCSELRPYSCGKPCGRSLACGNHTCTIDCRVVESTSSDSQAGYNCSSCEEGCKKPRPHGCNHPCNKPCHQGDCSPCTQYVKMKCHCGLNPVYVACHEWTVNSKGKKDELQSCKNRCCKQLECGHRCPLNCHPGACAQPSQCRKKVTVRCPCKRRKVEGPCCELKSSLDCSNECHSSGQENQSEATQPKSEPQKKTCHMTGRVQAIIVLSGGVLFTAVALAYWLMQTSTFQ</sequence>
<dbReference type="GO" id="GO:0000981">
    <property type="term" value="F:DNA-binding transcription factor activity, RNA polymerase II-specific"/>
    <property type="evidence" value="ECO:0007669"/>
    <property type="project" value="TreeGrafter"/>
</dbReference>
<keyword evidence="3" id="KW-0677">Repeat</keyword>
<keyword evidence="2" id="KW-0479">Metal-binding</keyword>
<evidence type="ECO:0000256" key="5">
    <source>
        <dbReference type="ARBA" id="ARBA00022833"/>
    </source>
</evidence>
<dbReference type="InterPro" id="IPR000967">
    <property type="entry name" value="Znf_NFX1"/>
</dbReference>
<dbReference type="CDD" id="cd06008">
    <property type="entry name" value="NF-X1-zinc-finger"/>
    <property type="match status" value="2"/>
</dbReference>
<dbReference type="PANTHER" id="PTHR12360:SF1">
    <property type="entry name" value="NF-X1-TYPE ZINC FINGER PROTEIN NFXL1"/>
    <property type="match status" value="1"/>
</dbReference>
<keyword evidence="6" id="KW-0472">Membrane</keyword>
<keyword evidence="4" id="KW-0863">Zinc-finger</keyword>
<proteinExistence type="inferred from homology"/>
<keyword evidence="5" id="KW-0862">Zinc</keyword>
<dbReference type="InterPro" id="IPR034078">
    <property type="entry name" value="NFX1_fam"/>
</dbReference>
<dbReference type="AlphaFoldDB" id="A0A6M2EAB8"/>
<evidence type="ECO:0000256" key="6">
    <source>
        <dbReference type="SAM" id="Phobius"/>
    </source>
</evidence>
<evidence type="ECO:0000256" key="4">
    <source>
        <dbReference type="ARBA" id="ARBA00022771"/>
    </source>
</evidence>
<accession>A0A6M2EAB8</accession>
<dbReference type="GO" id="GO:0008270">
    <property type="term" value="F:zinc ion binding"/>
    <property type="evidence" value="ECO:0007669"/>
    <property type="project" value="UniProtKB-KW"/>
</dbReference>
<dbReference type="GO" id="GO:0005634">
    <property type="term" value="C:nucleus"/>
    <property type="evidence" value="ECO:0007669"/>
    <property type="project" value="InterPro"/>
</dbReference>
<dbReference type="PANTHER" id="PTHR12360">
    <property type="entry name" value="NUCLEAR TRANSCRIPTION FACTOR, X-BOX BINDING 1 NFX1"/>
    <property type="match status" value="1"/>
</dbReference>
<evidence type="ECO:0000259" key="7">
    <source>
        <dbReference type="SMART" id="SM00438"/>
    </source>
</evidence>
<reference evidence="8" key="1">
    <citation type="submission" date="2019-12" db="EMBL/GenBank/DDBJ databases">
        <title>The sialotranscriptome of the gopher-tortoise tick, Amblyomma tuberculatum.</title>
        <authorList>
            <person name="Karim S."/>
            <person name="Andersen J."/>
            <person name="Kumar D."/>
            <person name="Adamson S."/>
            <person name="Ennen J."/>
            <person name="Qualis C.P."/>
            <person name="Ribeiro J.M.C."/>
        </authorList>
    </citation>
    <scope>NUCLEOTIDE SEQUENCE</scope>
    <source>
        <strain evidence="8">Removed</strain>
        <tissue evidence="8">Salivary glands</tissue>
    </source>
</reference>
<organism evidence="8">
    <name type="scientific">Amblyomma tuberculatum</name>
    <dbReference type="NCBI Taxonomy" id="48802"/>
    <lineage>
        <taxon>Eukaryota</taxon>
        <taxon>Metazoa</taxon>
        <taxon>Ecdysozoa</taxon>
        <taxon>Arthropoda</taxon>
        <taxon>Chelicerata</taxon>
        <taxon>Arachnida</taxon>
        <taxon>Acari</taxon>
        <taxon>Parasitiformes</taxon>
        <taxon>Ixodida</taxon>
        <taxon>Ixodoidea</taxon>
        <taxon>Ixodidae</taxon>
        <taxon>Amblyomminae</taxon>
        <taxon>Amblyomma</taxon>
    </lineage>
</organism>
<keyword evidence="6" id="KW-0812">Transmembrane</keyword>